<evidence type="ECO:0000256" key="1">
    <source>
        <dbReference type="SAM" id="SignalP"/>
    </source>
</evidence>
<reference evidence="2" key="1">
    <citation type="journal article" date="2023" name="IMA Fungus">
        <title>Comparative genomic study of the Penicillium genus elucidates a diverse pangenome and 15 lateral gene transfer events.</title>
        <authorList>
            <person name="Petersen C."/>
            <person name="Sorensen T."/>
            <person name="Nielsen M.R."/>
            <person name="Sondergaard T.E."/>
            <person name="Sorensen J.L."/>
            <person name="Fitzpatrick D.A."/>
            <person name="Frisvad J.C."/>
            <person name="Nielsen K.L."/>
        </authorList>
    </citation>
    <scope>NUCLEOTIDE SEQUENCE</scope>
    <source>
        <strain evidence="2">IBT 15450</strain>
    </source>
</reference>
<reference evidence="2" key="2">
    <citation type="submission" date="2023-01" db="EMBL/GenBank/DDBJ databases">
        <authorList>
            <person name="Petersen C."/>
        </authorList>
    </citation>
    <scope>NUCLEOTIDE SEQUENCE</scope>
    <source>
        <strain evidence="2">IBT 15450</strain>
    </source>
</reference>
<dbReference type="Gene3D" id="2.40.370.10">
    <property type="entry name" value="AttH-like domain"/>
    <property type="match status" value="1"/>
</dbReference>
<comment type="caution">
    <text evidence="2">The sequence shown here is derived from an EMBL/GenBank/DDBJ whole genome shotgun (WGS) entry which is preliminary data.</text>
</comment>
<dbReference type="PANTHER" id="PTHR40617">
    <property type="entry name" value="TERPENE CYCLASE ASQC"/>
    <property type="match status" value="1"/>
</dbReference>
<keyword evidence="1" id="KW-0732">Signal</keyword>
<name>A0AAD6I2N4_PENCN</name>
<evidence type="ECO:0008006" key="4">
    <source>
        <dbReference type="Google" id="ProtNLM"/>
    </source>
</evidence>
<evidence type="ECO:0000313" key="3">
    <source>
        <dbReference type="Proteomes" id="UP001219568"/>
    </source>
</evidence>
<dbReference type="SUPFAM" id="SSF159245">
    <property type="entry name" value="AttH-like"/>
    <property type="match status" value="1"/>
</dbReference>
<dbReference type="InterPro" id="IPR053112">
    <property type="entry name" value="Fungal_Dehydratase/Hydratase"/>
</dbReference>
<feature type="chain" id="PRO_5042000088" description="AttH domain-containing protein" evidence="1">
    <location>
        <begin position="23"/>
        <end position="258"/>
    </location>
</feature>
<evidence type="ECO:0000313" key="2">
    <source>
        <dbReference type="EMBL" id="KAJ6027075.1"/>
    </source>
</evidence>
<keyword evidence="3" id="KW-1185">Reference proteome</keyword>
<proteinExistence type="predicted"/>
<sequence>MQTSVSVAIICLLLSLEAKARAFRPEAGSLLSNGLALPIEYDLLESQTKSGVPAGSSFWSSSFIHGSDNHDYMIVSHVLAGLPVSPSMYRGSILDITNSSRYGRFEIFSNISEVYSDTGNLNTSYPDYGFSSVGSDEAPAMRTWSAVSGAEFDLTFELSSPALLNGGLGSFKAGNTTAYEWGVPAGKTKGWFRVDGSKVSVDAERTLTWYDRQWNGAPASWTWFELHIESGNHGASATPYSIWVWGKIHQGAQQGLLL</sequence>
<dbReference type="InterPro" id="IPR023374">
    <property type="entry name" value="AttH-like_dom_sf"/>
</dbReference>
<protein>
    <recommendedName>
        <fullName evidence="4">AttH domain-containing protein</fullName>
    </recommendedName>
</protein>
<dbReference type="AlphaFoldDB" id="A0AAD6I2N4"/>
<feature type="signal peptide" evidence="1">
    <location>
        <begin position="1"/>
        <end position="22"/>
    </location>
</feature>
<dbReference type="PANTHER" id="PTHR40617:SF1">
    <property type="entry name" value="ATTH DOMAIN-CONTAINING PROTEIN-RELATED"/>
    <property type="match status" value="1"/>
</dbReference>
<gene>
    <name evidence="2" type="ORF">N7460_011892</name>
</gene>
<dbReference type="Proteomes" id="UP001219568">
    <property type="component" value="Unassembled WGS sequence"/>
</dbReference>
<dbReference type="EMBL" id="JAQJZL010000015">
    <property type="protein sequence ID" value="KAJ6027075.1"/>
    <property type="molecule type" value="Genomic_DNA"/>
</dbReference>
<organism evidence="2 3">
    <name type="scientific">Penicillium canescens</name>
    <dbReference type="NCBI Taxonomy" id="5083"/>
    <lineage>
        <taxon>Eukaryota</taxon>
        <taxon>Fungi</taxon>
        <taxon>Dikarya</taxon>
        <taxon>Ascomycota</taxon>
        <taxon>Pezizomycotina</taxon>
        <taxon>Eurotiomycetes</taxon>
        <taxon>Eurotiomycetidae</taxon>
        <taxon>Eurotiales</taxon>
        <taxon>Aspergillaceae</taxon>
        <taxon>Penicillium</taxon>
    </lineage>
</organism>
<accession>A0AAD6I2N4</accession>